<proteinExistence type="predicted"/>
<feature type="compositionally biased region" description="Basic and acidic residues" evidence="1">
    <location>
        <begin position="65"/>
        <end position="75"/>
    </location>
</feature>
<dbReference type="EMBL" id="LCWF01000121">
    <property type="protein sequence ID" value="KKY18469.1"/>
    <property type="molecule type" value="Genomic_DNA"/>
</dbReference>
<feature type="region of interest" description="Disordered" evidence="1">
    <location>
        <begin position="1"/>
        <end position="144"/>
    </location>
</feature>
<evidence type="ECO:0000313" key="3">
    <source>
        <dbReference type="Proteomes" id="UP000053317"/>
    </source>
</evidence>
<comment type="caution">
    <text evidence="2">The sequence shown here is derived from an EMBL/GenBank/DDBJ whole genome shotgun (WGS) entry which is preliminary data.</text>
</comment>
<protein>
    <submittedName>
        <fullName evidence="2">Putative stf2-like protein</fullName>
    </submittedName>
</protein>
<organism evidence="2 3">
    <name type="scientific">Phaeomoniella chlamydospora</name>
    <name type="common">Phaeoacremonium chlamydosporum</name>
    <dbReference type="NCBI Taxonomy" id="158046"/>
    <lineage>
        <taxon>Eukaryota</taxon>
        <taxon>Fungi</taxon>
        <taxon>Dikarya</taxon>
        <taxon>Ascomycota</taxon>
        <taxon>Pezizomycotina</taxon>
        <taxon>Eurotiomycetes</taxon>
        <taxon>Chaetothyriomycetidae</taxon>
        <taxon>Phaeomoniellales</taxon>
        <taxon>Phaeomoniellaceae</taxon>
        <taxon>Phaeomoniella</taxon>
    </lineage>
</organism>
<feature type="compositionally biased region" description="Basic and acidic residues" evidence="1">
    <location>
        <begin position="44"/>
        <end position="58"/>
    </location>
</feature>
<dbReference type="Proteomes" id="UP000053317">
    <property type="component" value="Unassembled WGS sequence"/>
</dbReference>
<evidence type="ECO:0000256" key="1">
    <source>
        <dbReference type="SAM" id="MobiDB-lite"/>
    </source>
</evidence>
<reference evidence="2 3" key="1">
    <citation type="submission" date="2015-05" db="EMBL/GenBank/DDBJ databases">
        <title>Distinctive expansion of gene families associated with plant cell wall degradation and secondary metabolism in the genomes of grapevine trunk pathogens.</title>
        <authorList>
            <person name="Lawrence D.P."/>
            <person name="Travadon R."/>
            <person name="Rolshausen P.E."/>
            <person name="Baumgartner K."/>
        </authorList>
    </citation>
    <scope>NUCLEOTIDE SEQUENCE [LARGE SCALE GENOMIC DNA]</scope>
    <source>
        <strain evidence="2">UCRPC4</strain>
    </source>
</reference>
<dbReference type="AlphaFoldDB" id="A0A0G2E757"/>
<accession>A0A0G2E757</accession>
<evidence type="ECO:0000313" key="2">
    <source>
        <dbReference type="EMBL" id="KKY18469.1"/>
    </source>
</evidence>
<name>A0A0G2E757_PHACM</name>
<reference evidence="2 3" key="2">
    <citation type="submission" date="2015-05" db="EMBL/GenBank/DDBJ databases">
        <authorList>
            <person name="Morales-Cruz A."/>
            <person name="Amrine K.C."/>
            <person name="Cantu D."/>
        </authorList>
    </citation>
    <scope>NUCLEOTIDE SEQUENCE [LARGE SCALE GENOMIC DNA]</scope>
    <source>
        <strain evidence="2">UCRPC4</strain>
    </source>
</reference>
<keyword evidence="3" id="KW-1185">Reference proteome</keyword>
<sequence>MAVLKPHNTPLTRTNKGNDRNHTGLADGTAGPEDHLPRYFAKSGHVDMDPKKIKKEGSGGRNWGRHGEEVRDYDFKFTNQRRRSNSSTQALSDFKTKFETIERDPDYDESVHGPIFEDPDDMALEKEDSLDSGSTLAGSVDEEK</sequence>
<dbReference type="OrthoDB" id="2122308at2759"/>
<gene>
    <name evidence="2" type="ORF">UCRPC4_g04938</name>
</gene>
<feature type="compositionally biased region" description="Basic and acidic residues" evidence="1">
    <location>
        <begin position="94"/>
        <end position="104"/>
    </location>
</feature>